<dbReference type="Proteomes" id="UP000636960">
    <property type="component" value="Unassembled WGS sequence"/>
</dbReference>
<dbReference type="InterPro" id="IPR027417">
    <property type="entry name" value="P-loop_NTPase"/>
</dbReference>
<keyword evidence="3" id="KW-1185">Reference proteome</keyword>
<dbReference type="AlphaFoldDB" id="A0A919JSN3"/>
<accession>A0A919JSN3</accession>
<evidence type="ECO:0000313" key="2">
    <source>
        <dbReference type="EMBL" id="GIE94441.1"/>
    </source>
</evidence>
<dbReference type="Pfam" id="PF13424">
    <property type="entry name" value="TPR_12"/>
    <property type="match status" value="1"/>
</dbReference>
<dbReference type="PANTHER" id="PTHR46082:SF6">
    <property type="entry name" value="AAA+ ATPASE DOMAIN-CONTAINING PROTEIN-RELATED"/>
    <property type="match status" value="1"/>
</dbReference>
<dbReference type="InterPro" id="IPR053137">
    <property type="entry name" value="NLR-like"/>
</dbReference>
<feature type="region of interest" description="Disordered" evidence="1">
    <location>
        <begin position="220"/>
        <end position="241"/>
    </location>
</feature>
<evidence type="ECO:0000313" key="3">
    <source>
        <dbReference type="Proteomes" id="UP000636960"/>
    </source>
</evidence>
<dbReference type="Pfam" id="PF13374">
    <property type="entry name" value="TPR_10"/>
    <property type="match status" value="1"/>
</dbReference>
<dbReference type="InterPro" id="IPR011990">
    <property type="entry name" value="TPR-like_helical_dom_sf"/>
</dbReference>
<protein>
    <recommendedName>
        <fullName evidence="4">Tetratricopeptide repeat protein</fullName>
    </recommendedName>
</protein>
<gene>
    <name evidence="2" type="ORF">Ari01nite_19060</name>
</gene>
<dbReference type="SUPFAM" id="SSF48452">
    <property type="entry name" value="TPR-like"/>
    <property type="match status" value="1"/>
</dbReference>
<evidence type="ECO:0000256" key="1">
    <source>
        <dbReference type="SAM" id="MobiDB-lite"/>
    </source>
</evidence>
<sequence length="711" mass="76234">MFALQLRLWRHHCGQPPSPIPDQLDWTLVEGFLRTCHATAEEPPDLDLAYWRREFERTRTAPVEPPRWIGPIPPVAEAYQPRTVPTAPRTVLSGPAGTGKTQLAAALAQDAELVIWITANSRANIISTYATTSRELSAGNPDDPVEAAHQLPAHLSRSERRWLVVLDDVRDVADLDGLWPPEAPGRTVVTTRLPLPAAQRTGPFTPTESLTYLTDRLATTPPATAATSPTPTGTATPAGQHRLDGAADLATALGHLPLALAQAAAVILDRDLTCRTYLARLRALPEASPGALALDAADAREPAGVARPVLEVAARLDPAGAPAAALTAPALLDLVTTRRGTATTAADLAAGLAALQLTGLCRPDRAGETIHLPEPVHEAVRTAEPDKTGDLTRCAADCLLAIWPAVEGDTAQVDLLRRNTRALLDDGVEALCTDRLHPLVFRAGNSLPQMGLFDAAVGYWSGLRPVVERCLGAEHEDTLTVRNNLAWAYGRAGAPEQALAELRDLLPVRTRVLGPDAVNTLATRHGIAVWLDATGDTGQAVHQLRALIADYERVLGRAARDTVNTRITLAGHLGATESPAVAVAHLTALLDEFRRVPGVSGHELLDAEYNLALWQAEAGALDDAIGRADHLAREYGRVLDPDHVDTLWARHLAAMLRAQAGHRRAAVEVLRSLADDVRRIEETGRADVIVVRDAIDGWAAAEEEREDQAAR</sequence>
<reference evidence="2" key="1">
    <citation type="submission" date="2021-01" db="EMBL/GenBank/DDBJ databases">
        <title>Whole genome shotgun sequence of Actinoplanes rishiriensis NBRC 108556.</title>
        <authorList>
            <person name="Komaki H."/>
            <person name="Tamura T."/>
        </authorList>
    </citation>
    <scope>NUCLEOTIDE SEQUENCE</scope>
    <source>
        <strain evidence="2">NBRC 108556</strain>
    </source>
</reference>
<comment type="caution">
    <text evidence="2">The sequence shown here is derived from an EMBL/GenBank/DDBJ whole genome shotgun (WGS) entry which is preliminary data.</text>
</comment>
<dbReference type="SUPFAM" id="SSF52540">
    <property type="entry name" value="P-loop containing nucleoside triphosphate hydrolases"/>
    <property type="match status" value="1"/>
</dbReference>
<feature type="compositionally biased region" description="Low complexity" evidence="1">
    <location>
        <begin position="220"/>
        <end position="238"/>
    </location>
</feature>
<name>A0A919JSN3_9ACTN</name>
<proteinExistence type="predicted"/>
<evidence type="ECO:0008006" key="4">
    <source>
        <dbReference type="Google" id="ProtNLM"/>
    </source>
</evidence>
<dbReference type="Gene3D" id="3.40.50.300">
    <property type="entry name" value="P-loop containing nucleotide triphosphate hydrolases"/>
    <property type="match status" value="1"/>
</dbReference>
<organism evidence="2 3">
    <name type="scientific">Paractinoplanes rishiriensis</name>
    <dbReference type="NCBI Taxonomy" id="1050105"/>
    <lineage>
        <taxon>Bacteria</taxon>
        <taxon>Bacillati</taxon>
        <taxon>Actinomycetota</taxon>
        <taxon>Actinomycetes</taxon>
        <taxon>Micromonosporales</taxon>
        <taxon>Micromonosporaceae</taxon>
        <taxon>Paractinoplanes</taxon>
    </lineage>
</organism>
<dbReference type="PANTHER" id="PTHR46082">
    <property type="entry name" value="ATP/GTP-BINDING PROTEIN-RELATED"/>
    <property type="match status" value="1"/>
</dbReference>
<dbReference type="EMBL" id="BOMV01000013">
    <property type="protein sequence ID" value="GIE94441.1"/>
    <property type="molecule type" value="Genomic_DNA"/>
</dbReference>
<dbReference type="RefSeq" id="WP_203780753.1">
    <property type="nucleotide sequence ID" value="NZ_BOMV01000013.1"/>
</dbReference>
<dbReference type="Gene3D" id="1.25.40.10">
    <property type="entry name" value="Tetratricopeptide repeat domain"/>
    <property type="match status" value="1"/>
</dbReference>